<dbReference type="EMBL" id="WNBM01000009">
    <property type="protein sequence ID" value="MTT76584.1"/>
    <property type="molecule type" value="Genomic_DNA"/>
</dbReference>
<sequence>MFANKHAKILIALVCAVLGFMLATQFKTTERQKTINIQRAEDLSDRLKAVEKERDELSKEMEKLQAKAGDEVVAREIVRLKAFAGDFEMHGKGIKLVLDDSKIASKPGENPNLYIIHDDDLLRVINELRAAGAEAIAINGERIVAMSEIRCAGPTLSVNNNRSAPPYEIKAIGNPNNLESALKLRGGVLENFKFWGIQADLSQSDDIVIPAFKGRKSFEYAKIAEGQASDAEKEAAEK</sequence>
<comment type="similarity">
    <text evidence="1">Belongs to the UPF0749 family.</text>
</comment>
<reference evidence="4" key="1">
    <citation type="submission" date="2012-11" db="EMBL/GenBank/DDBJ databases">
        <title>Dependencies among metagenomic species, viruses, plasmids and units of genetic variation.</title>
        <authorList>
            <person name="Nielsen H.B."/>
            <person name="Almeida M."/>
            <person name="Juncker A.S."/>
            <person name="Rasmussen S."/>
            <person name="Li J."/>
            <person name="Sunagawa S."/>
            <person name="Plichta D."/>
            <person name="Gautier L."/>
            <person name="Le Chatelier E."/>
            <person name="Peletier E."/>
            <person name="Bonde I."/>
            <person name="Nielsen T."/>
            <person name="Manichanh C."/>
            <person name="Arumugam M."/>
            <person name="Batto J."/>
            <person name="Santos M.B.Q.D."/>
            <person name="Blom N."/>
            <person name="Borruel N."/>
            <person name="Burgdorf K.S."/>
            <person name="Boumezbeur F."/>
            <person name="Casellas F."/>
            <person name="Dore J."/>
            <person name="Guarner F."/>
            <person name="Hansen T."/>
            <person name="Hildebrand F."/>
            <person name="Kaas R.S."/>
            <person name="Kennedy S."/>
            <person name="Kristiansen K."/>
            <person name="Kultima J.R."/>
            <person name="Leonard P."/>
            <person name="Levenez F."/>
            <person name="Lund O."/>
            <person name="Moumen B."/>
            <person name="Le Paslier D."/>
            <person name="Pons N."/>
            <person name="Pedersen O."/>
            <person name="Prifti E."/>
            <person name="Qin J."/>
            <person name="Raes J."/>
            <person name="Tap J."/>
            <person name="Tims S."/>
            <person name="Ussery D.W."/>
            <person name="Yamada T."/>
            <person name="MetaHit consortium"/>
            <person name="Renault P."/>
            <person name="Sicheritz-Ponten T."/>
            <person name="Bork P."/>
            <person name="Wang J."/>
            <person name="Brunak S."/>
            <person name="Ehrlich S.D."/>
        </authorList>
    </citation>
    <scope>NUCLEOTIDE SEQUENCE [LARGE SCALE GENOMIC DNA]</scope>
</reference>
<organism evidence="4">
    <name type="scientific">Phascolarctobacterium faecium</name>
    <dbReference type="NCBI Taxonomy" id="33025"/>
    <lineage>
        <taxon>Bacteria</taxon>
        <taxon>Bacillati</taxon>
        <taxon>Bacillota</taxon>
        <taxon>Negativicutes</taxon>
        <taxon>Acidaminococcales</taxon>
        <taxon>Acidaminococcaceae</taxon>
        <taxon>Phascolarctobacterium</taxon>
    </lineage>
</organism>
<evidence type="ECO:0000313" key="6">
    <source>
        <dbReference type="EMBL" id="MTU04623.1"/>
    </source>
</evidence>
<accession>R6J508</accession>
<evidence type="ECO:0000313" key="4">
    <source>
        <dbReference type="EMBL" id="CDB45397.1"/>
    </source>
</evidence>
<dbReference type="GeneID" id="49407708"/>
<evidence type="ECO:0000256" key="3">
    <source>
        <dbReference type="SAM" id="SignalP"/>
    </source>
</evidence>
<evidence type="ECO:0000256" key="2">
    <source>
        <dbReference type="SAM" id="Coils"/>
    </source>
</evidence>
<dbReference type="InterPro" id="IPR010273">
    <property type="entry name" value="DUF881"/>
</dbReference>
<dbReference type="Gene3D" id="3.30.70.1880">
    <property type="entry name" value="Protein of unknown function DUF881"/>
    <property type="match status" value="1"/>
</dbReference>
<protein>
    <submittedName>
        <fullName evidence="5">DUF881 domain-containing protein</fullName>
    </submittedName>
</protein>
<dbReference type="Proteomes" id="UP000443070">
    <property type="component" value="Unassembled WGS sequence"/>
</dbReference>
<dbReference type="RefSeq" id="WP_021717428.1">
    <property type="nucleotide sequence ID" value="NZ_AP019004.1"/>
</dbReference>
<reference evidence="7 8" key="2">
    <citation type="journal article" date="2019" name="Nat. Med.">
        <title>A library of human gut bacterial isolates paired with longitudinal multiomics data enables mechanistic microbiome research.</title>
        <authorList>
            <person name="Poyet M."/>
            <person name="Groussin M."/>
            <person name="Gibbons S.M."/>
            <person name="Avila-Pacheco J."/>
            <person name="Jiang X."/>
            <person name="Kearney S.M."/>
            <person name="Perrotta A.R."/>
            <person name="Berdy B."/>
            <person name="Zhao S."/>
            <person name="Lieberman T.D."/>
            <person name="Swanson P.K."/>
            <person name="Smith M."/>
            <person name="Roesemann S."/>
            <person name="Alexander J.E."/>
            <person name="Rich S.A."/>
            <person name="Livny J."/>
            <person name="Vlamakis H."/>
            <person name="Clish C."/>
            <person name="Bullock K."/>
            <person name="Deik A."/>
            <person name="Scott J."/>
            <person name="Pierce K.A."/>
            <person name="Xavier R.J."/>
            <person name="Alm E.J."/>
        </authorList>
    </citation>
    <scope>NUCLEOTIDE SEQUENCE [LARGE SCALE GENOMIC DNA]</scope>
    <source>
        <strain evidence="5 8">BIOML-A13</strain>
        <strain evidence="6 7">BIOML-A3</strain>
    </source>
</reference>
<dbReference type="EMBL" id="CBDS010000033">
    <property type="protein sequence ID" value="CDB45397.1"/>
    <property type="molecule type" value="Genomic_DNA"/>
</dbReference>
<evidence type="ECO:0000313" key="8">
    <source>
        <dbReference type="Proteomes" id="UP000484547"/>
    </source>
</evidence>
<accession>A0A3G9H985</accession>
<dbReference type="OrthoDB" id="9776196at2"/>
<gene>
    <name evidence="4" type="ORF">BN533_00525</name>
    <name evidence="5" type="ORF">GMD11_09955</name>
    <name evidence="6" type="ORF">GMD18_09450</name>
</gene>
<feature type="chain" id="PRO_5044594283" evidence="3">
    <location>
        <begin position="24"/>
        <end position="238"/>
    </location>
</feature>
<dbReference type="Proteomes" id="UP000484547">
    <property type="component" value="Unassembled WGS sequence"/>
</dbReference>
<keyword evidence="3" id="KW-0732">Signal</keyword>
<keyword evidence="2" id="KW-0175">Coiled coil</keyword>
<evidence type="ECO:0000256" key="1">
    <source>
        <dbReference type="ARBA" id="ARBA00009108"/>
    </source>
</evidence>
<dbReference type="PANTHER" id="PTHR37313">
    <property type="entry name" value="UPF0749 PROTEIN RV1825"/>
    <property type="match status" value="1"/>
</dbReference>
<evidence type="ECO:0000313" key="5">
    <source>
        <dbReference type="EMBL" id="MTT76584.1"/>
    </source>
</evidence>
<feature type="coiled-coil region" evidence="2">
    <location>
        <begin position="40"/>
        <end position="67"/>
    </location>
</feature>
<keyword evidence="7" id="KW-1185">Reference proteome</keyword>
<feature type="signal peptide" evidence="3">
    <location>
        <begin position="1"/>
        <end position="23"/>
    </location>
</feature>
<dbReference type="Pfam" id="PF05949">
    <property type="entry name" value="DUF881"/>
    <property type="match status" value="1"/>
</dbReference>
<proteinExistence type="inferred from homology"/>
<dbReference type="AlphaFoldDB" id="A0A3G9H985"/>
<evidence type="ECO:0000313" key="7">
    <source>
        <dbReference type="Proteomes" id="UP000443070"/>
    </source>
</evidence>
<dbReference type="EMBL" id="WNBW01000009">
    <property type="protein sequence ID" value="MTU04623.1"/>
    <property type="molecule type" value="Genomic_DNA"/>
</dbReference>
<name>A0A3G9H985_9FIRM</name>
<dbReference type="PANTHER" id="PTHR37313:SF2">
    <property type="entry name" value="UPF0749 PROTEIN YLXX"/>
    <property type="match status" value="1"/>
</dbReference>
<comment type="caution">
    <text evidence="4">The sequence shown here is derived from an EMBL/GenBank/DDBJ whole genome shotgun (WGS) entry which is preliminary data.</text>
</comment>